<evidence type="ECO:0000256" key="4">
    <source>
        <dbReference type="ARBA" id="ARBA00023163"/>
    </source>
</evidence>
<keyword evidence="7" id="KW-1185">Reference proteome</keyword>
<accession>A0ABU1I7Y2</accession>
<organism evidence="6 7">
    <name type="scientific">Paracidovorax wautersii</name>
    <dbReference type="NCBI Taxonomy" id="1177982"/>
    <lineage>
        <taxon>Bacteria</taxon>
        <taxon>Pseudomonadati</taxon>
        <taxon>Pseudomonadota</taxon>
        <taxon>Betaproteobacteria</taxon>
        <taxon>Burkholderiales</taxon>
        <taxon>Comamonadaceae</taxon>
        <taxon>Paracidovorax</taxon>
    </lineage>
</organism>
<keyword evidence="3" id="KW-0731">Sigma factor</keyword>
<feature type="domain" description="RNA polymerase sigma factor 70 region 4 type 2" evidence="5">
    <location>
        <begin position="124"/>
        <end position="174"/>
    </location>
</feature>
<evidence type="ECO:0000256" key="1">
    <source>
        <dbReference type="ARBA" id="ARBA00010641"/>
    </source>
</evidence>
<evidence type="ECO:0000259" key="5">
    <source>
        <dbReference type="Pfam" id="PF08281"/>
    </source>
</evidence>
<dbReference type="SUPFAM" id="SSF88946">
    <property type="entry name" value="Sigma2 domain of RNA polymerase sigma factors"/>
    <property type="match status" value="1"/>
</dbReference>
<reference evidence="6 7" key="1">
    <citation type="submission" date="2023-08" db="EMBL/GenBank/DDBJ databases">
        <title>Functional and genomic diversity of the sorghum phyllosphere microbiome.</title>
        <authorList>
            <person name="Shade A."/>
        </authorList>
    </citation>
    <scope>NUCLEOTIDE SEQUENCE [LARGE SCALE GENOMIC DNA]</scope>
    <source>
        <strain evidence="6 7">SORGH_AS_0335</strain>
    </source>
</reference>
<dbReference type="PANTHER" id="PTHR43133:SF63">
    <property type="entry name" value="RNA POLYMERASE SIGMA FACTOR FECI-RELATED"/>
    <property type="match status" value="1"/>
</dbReference>
<evidence type="ECO:0000256" key="2">
    <source>
        <dbReference type="ARBA" id="ARBA00023015"/>
    </source>
</evidence>
<evidence type="ECO:0000256" key="3">
    <source>
        <dbReference type="ARBA" id="ARBA00023082"/>
    </source>
</evidence>
<dbReference type="RefSeq" id="WP_309826729.1">
    <property type="nucleotide sequence ID" value="NZ_JAVIZX010000001.1"/>
</dbReference>
<dbReference type="InterPro" id="IPR039425">
    <property type="entry name" value="RNA_pol_sigma-70-like"/>
</dbReference>
<dbReference type="NCBIfam" id="TIGR02937">
    <property type="entry name" value="sigma70-ECF"/>
    <property type="match status" value="1"/>
</dbReference>
<comment type="caution">
    <text evidence="6">The sequence shown here is derived from an EMBL/GenBank/DDBJ whole genome shotgun (WGS) entry which is preliminary data.</text>
</comment>
<proteinExistence type="inferred from homology"/>
<keyword evidence="4" id="KW-0804">Transcription</keyword>
<dbReference type="CDD" id="cd06171">
    <property type="entry name" value="Sigma70_r4"/>
    <property type="match status" value="1"/>
</dbReference>
<comment type="similarity">
    <text evidence="1">Belongs to the sigma-70 factor family. ECF subfamily.</text>
</comment>
<dbReference type="Gene3D" id="1.10.1740.10">
    <property type="match status" value="1"/>
</dbReference>
<evidence type="ECO:0000313" key="6">
    <source>
        <dbReference type="EMBL" id="MDR6213310.1"/>
    </source>
</evidence>
<protein>
    <submittedName>
        <fullName evidence="6">RNA polymerase sigma factor (Sigma-70 family)</fullName>
    </submittedName>
</protein>
<dbReference type="InterPro" id="IPR036388">
    <property type="entry name" value="WH-like_DNA-bd_sf"/>
</dbReference>
<dbReference type="EMBL" id="JAVIZX010000001">
    <property type="protein sequence ID" value="MDR6213310.1"/>
    <property type="molecule type" value="Genomic_DNA"/>
</dbReference>
<dbReference type="Pfam" id="PF08281">
    <property type="entry name" value="Sigma70_r4_2"/>
    <property type="match status" value="1"/>
</dbReference>
<dbReference type="PANTHER" id="PTHR43133">
    <property type="entry name" value="RNA POLYMERASE ECF-TYPE SIGMA FACTO"/>
    <property type="match status" value="1"/>
</dbReference>
<dbReference type="InterPro" id="IPR014284">
    <property type="entry name" value="RNA_pol_sigma-70_dom"/>
</dbReference>
<dbReference type="InterPro" id="IPR013325">
    <property type="entry name" value="RNA_pol_sigma_r2"/>
</dbReference>
<dbReference type="Gene3D" id="1.10.10.10">
    <property type="entry name" value="Winged helix-like DNA-binding domain superfamily/Winged helix DNA-binding domain"/>
    <property type="match status" value="1"/>
</dbReference>
<gene>
    <name evidence="6" type="ORF">QE399_000999</name>
</gene>
<dbReference type="InterPro" id="IPR013249">
    <property type="entry name" value="RNA_pol_sigma70_r4_t2"/>
</dbReference>
<keyword evidence="2" id="KW-0805">Transcription regulation</keyword>
<dbReference type="InterPro" id="IPR013324">
    <property type="entry name" value="RNA_pol_sigma_r3/r4-like"/>
</dbReference>
<dbReference type="SUPFAM" id="SSF88659">
    <property type="entry name" value="Sigma3 and sigma4 domains of RNA polymerase sigma factors"/>
    <property type="match status" value="1"/>
</dbReference>
<name>A0ABU1I7Y2_9BURK</name>
<sequence length="193" mass="21196">MPLSDATALRSPSPAEPLLAVLVQHYEDLVRSLRHRFGEECHPREIVNDLCVRLLERPVPADIANPLAFLRSVARDLAIDRYRRQTRRPETVLDGLALEELPAPTAAPRLSPPELAVAAAQHQRALLAAIQQLPPASRDAFILTKLYGMPQDEAARRMGISRGMVARHLARALRDVEPVLGTPPARACADHAG</sequence>
<evidence type="ECO:0000313" key="7">
    <source>
        <dbReference type="Proteomes" id="UP001267710"/>
    </source>
</evidence>
<dbReference type="Proteomes" id="UP001267710">
    <property type="component" value="Unassembled WGS sequence"/>
</dbReference>